<comment type="caution">
    <text evidence="7">The sequence shown here is derived from an EMBL/GenBank/DDBJ whole genome shotgun (WGS) entry which is preliminary data.</text>
</comment>
<feature type="domain" description="C2H2-type" evidence="6">
    <location>
        <begin position="400"/>
        <end position="428"/>
    </location>
</feature>
<evidence type="ECO:0000256" key="5">
    <source>
        <dbReference type="PROSITE-ProRule" id="PRU00042"/>
    </source>
</evidence>
<evidence type="ECO:0000256" key="1">
    <source>
        <dbReference type="ARBA" id="ARBA00022723"/>
    </source>
</evidence>
<dbReference type="GO" id="GO:0043565">
    <property type="term" value="F:sequence-specific DNA binding"/>
    <property type="evidence" value="ECO:0007669"/>
    <property type="project" value="TreeGrafter"/>
</dbReference>
<dbReference type="Proteomes" id="UP001107558">
    <property type="component" value="Chromosome 4"/>
</dbReference>
<dbReference type="AlphaFoldDB" id="A0A9J6BC65"/>
<feature type="domain" description="C2H2-type" evidence="6">
    <location>
        <begin position="337"/>
        <end position="365"/>
    </location>
</feature>
<evidence type="ECO:0000259" key="6">
    <source>
        <dbReference type="PROSITE" id="PS50157"/>
    </source>
</evidence>
<dbReference type="Gene3D" id="3.30.160.60">
    <property type="entry name" value="Classic Zinc Finger"/>
    <property type="match status" value="4"/>
</dbReference>
<evidence type="ECO:0000256" key="2">
    <source>
        <dbReference type="ARBA" id="ARBA00022737"/>
    </source>
</evidence>
<keyword evidence="8" id="KW-1185">Reference proteome</keyword>
<accession>A0A9J6BC65</accession>
<evidence type="ECO:0000313" key="8">
    <source>
        <dbReference type="Proteomes" id="UP001107558"/>
    </source>
</evidence>
<proteinExistence type="predicted"/>
<protein>
    <recommendedName>
        <fullName evidence="6">C2H2-type domain-containing protein</fullName>
    </recommendedName>
</protein>
<dbReference type="OrthoDB" id="7760591at2759"/>
<evidence type="ECO:0000256" key="3">
    <source>
        <dbReference type="ARBA" id="ARBA00022771"/>
    </source>
</evidence>
<dbReference type="SMART" id="SM00355">
    <property type="entry name" value="ZnF_C2H2"/>
    <property type="match status" value="8"/>
</dbReference>
<keyword evidence="3 5" id="KW-0863">Zinc-finger</keyword>
<dbReference type="PANTHER" id="PTHR24408:SF58">
    <property type="entry name" value="TRANSCRIPTION FACTOR (TFIIIA), PUTATIVE (AFU_ORTHOLOGUE AFUA_1G05150)-RELATED"/>
    <property type="match status" value="1"/>
</dbReference>
<feature type="domain" description="C2H2-type" evidence="6">
    <location>
        <begin position="247"/>
        <end position="274"/>
    </location>
</feature>
<feature type="domain" description="C2H2-type" evidence="6">
    <location>
        <begin position="431"/>
        <end position="459"/>
    </location>
</feature>
<dbReference type="GO" id="GO:0008270">
    <property type="term" value="F:zinc ion binding"/>
    <property type="evidence" value="ECO:0007669"/>
    <property type="project" value="UniProtKB-KW"/>
</dbReference>
<organism evidence="7 8">
    <name type="scientific">Polypedilum vanderplanki</name>
    <name type="common">Sleeping chironomid midge</name>
    <dbReference type="NCBI Taxonomy" id="319348"/>
    <lineage>
        <taxon>Eukaryota</taxon>
        <taxon>Metazoa</taxon>
        <taxon>Ecdysozoa</taxon>
        <taxon>Arthropoda</taxon>
        <taxon>Hexapoda</taxon>
        <taxon>Insecta</taxon>
        <taxon>Pterygota</taxon>
        <taxon>Neoptera</taxon>
        <taxon>Endopterygota</taxon>
        <taxon>Diptera</taxon>
        <taxon>Nematocera</taxon>
        <taxon>Chironomoidea</taxon>
        <taxon>Chironomidae</taxon>
        <taxon>Chironominae</taxon>
        <taxon>Polypedilum</taxon>
        <taxon>Polypedilum</taxon>
    </lineage>
</organism>
<keyword evidence="4" id="KW-0862">Zinc</keyword>
<name>A0A9J6BC65_POLVA</name>
<dbReference type="InterPro" id="IPR012934">
    <property type="entry name" value="Znf_AD"/>
</dbReference>
<dbReference type="Pfam" id="PF00096">
    <property type="entry name" value="zf-C2H2"/>
    <property type="match status" value="1"/>
</dbReference>
<gene>
    <name evidence="7" type="ORF">PVAND_015287</name>
</gene>
<keyword evidence="1" id="KW-0479">Metal-binding</keyword>
<dbReference type="GO" id="GO:0005634">
    <property type="term" value="C:nucleus"/>
    <property type="evidence" value="ECO:0007669"/>
    <property type="project" value="InterPro"/>
</dbReference>
<dbReference type="SUPFAM" id="SSF57667">
    <property type="entry name" value="beta-beta-alpha zinc fingers"/>
    <property type="match status" value="3"/>
</dbReference>
<dbReference type="EMBL" id="JADBJN010000004">
    <property type="protein sequence ID" value="KAG5667301.1"/>
    <property type="molecule type" value="Genomic_DNA"/>
</dbReference>
<reference evidence="7" key="1">
    <citation type="submission" date="2021-03" db="EMBL/GenBank/DDBJ databases">
        <title>Chromosome level genome of the anhydrobiotic midge Polypedilum vanderplanki.</title>
        <authorList>
            <person name="Yoshida Y."/>
            <person name="Kikawada T."/>
            <person name="Gusev O."/>
        </authorList>
    </citation>
    <scope>NUCLEOTIDE SEQUENCE</scope>
    <source>
        <strain evidence="7">NIAS01</strain>
        <tissue evidence="7">Whole body or cell culture</tissue>
    </source>
</reference>
<dbReference type="SMART" id="SM00868">
    <property type="entry name" value="zf-AD"/>
    <property type="match status" value="2"/>
</dbReference>
<feature type="domain" description="C2H2-type" evidence="6">
    <location>
        <begin position="278"/>
        <end position="306"/>
    </location>
</feature>
<keyword evidence="2" id="KW-0677">Repeat</keyword>
<sequence length="510" mass="60076">MDPSLDLYCLASKCSFCFEEFKDEDKEIKIGKKIHAKFNELIQCKLISKTYSSKICLECYNKLTTAYDFKLQLVANQKLLEITLGIKPETSIDSCYNNFKELLTKCSFCFEEFQNDTEGIKLGKKIHAKFNELIQCKLISKSFSSKICLGCYNKLTKAYDFKLQLVANQKLLEITLGIELEASNISNLNDSKEFLTEFIKKEKDEEVPNFTPEKSSNKQICPYCAKYYAPGALDTHIKRVHTEDYKYFCDHCPLKFKTRKNICGHMEIHMSPESRRRFQCEYCERSYSKNNGLRHHIQMTHIKDGDTFDCACGKSFKTKVRLNYHKRLTHSNRNEKFGCQVCNRIYPRIQSIKKHIRTYHKDKAPFGDYEHLIIVGNSLNMQITEQKNEKKTVKKERMRFKCDFCTETFLRYSLLKEHNDNFHPEENTAKFCCNFCGKELSCKNALNRHVYRKHYEQNKVDCVVPGCTYASGQKDCMVKHIRKTHKYLDDELKKEFVDRVREMIKECQNY</sequence>
<dbReference type="PROSITE" id="PS00028">
    <property type="entry name" value="ZINC_FINGER_C2H2_1"/>
    <property type="match status" value="5"/>
</dbReference>
<dbReference type="GO" id="GO:0000981">
    <property type="term" value="F:DNA-binding transcription factor activity, RNA polymerase II-specific"/>
    <property type="evidence" value="ECO:0007669"/>
    <property type="project" value="TreeGrafter"/>
</dbReference>
<dbReference type="InterPro" id="IPR013087">
    <property type="entry name" value="Znf_C2H2_type"/>
</dbReference>
<dbReference type="PROSITE" id="PS50157">
    <property type="entry name" value="ZINC_FINGER_C2H2_2"/>
    <property type="match status" value="6"/>
</dbReference>
<dbReference type="PANTHER" id="PTHR24408">
    <property type="entry name" value="ZINC FINGER PROTEIN"/>
    <property type="match status" value="1"/>
</dbReference>
<evidence type="ECO:0000256" key="4">
    <source>
        <dbReference type="ARBA" id="ARBA00022833"/>
    </source>
</evidence>
<feature type="domain" description="C2H2-type" evidence="6">
    <location>
        <begin position="308"/>
        <end position="335"/>
    </location>
</feature>
<dbReference type="InterPro" id="IPR036236">
    <property type="entry name" value="Znf_C2H2_sf"/>
</dbReference>
<evidence type="ECO:0000313" key="7">
    <source>
        <dbReference type="EMBL" id="KAG5667301.1"/>
    </source>
</evidence>